<dbReference type="GO" id="GO:0030170">
    <property type="term" value="F:pyridoxal phosphate binding"/>
    <property type="evidence" value="ECO:0007669"/>
    <property type="project" value="InterPro"/>
</dbReference>
<dbReference type="InterPro" id="IPR005814">
    <property type="entry name" value="Aminotrans_3"/>
</dbReference>
<proteinExistence type="inferred from homology"/>
<dbReference type="AlphaFoldDB" id="R7ZUM0"/>
<name>R7ZUM0_9BACT</name>
<comment type="caution">
    <text evidence="4">The sequence shown here is derived from an EMBL/GenBank/DDBJ whole genome shotgun (WGS) entry which is preliminary data.</text>
</comment>
<dbReference type="CDD" id="cd00610">
    <property type="entry name" value="OAT_like"/>
    <property type="match status" value="1"/>
</dbReference>
<dbReference type="InterPro" id="IPR015422">
    <property type="entry name" value="PyrdxlP-dep_Trfase_small"/>
</dbReference>
<dbReference type="Gene3D" id="3.40.640.10">
    <property type="entry name" value="Type I PLP-dependent aspartate aminotransferase-like (Major domain)"/>
    <property type="match status" value="1"/>
</dbReference>
<keyword evidence="2 3" id="KW-0663">Pyridoxal phosphate</keyword>
<dbReference type="OrthoDB" id="9807885at2"/>
<keyword evidence="4" id="KW-0032">Aminotransferase</keyword>
<sequence>MINNRYKESGSWLDRAKKVLASGVSSEFRKYNHPHALFYTHGKGVYLWDVDDNEYLDFTLSQGPLILGHSNQEVLDAVNDYSARGQLFAGQHQQEIELAEWMHRVIPSAELMRFCLDGSEAVQTAIRVARAKTGKVKFIRFEGHYHGWLDNVAWGISAPSPDALGERGHPAVYPWSKGLPPHAQDEFLTLPWNDLELVKATLKDRHQEVAAIITEPMMCNSGCIPPKPGFLQGLRSLCDQYGIALIFDEVITGFRLGLSGAQGLFQVTPDMAIFAKALGSGYPISAIVGKQVWMEEIASGRVIHAGTMNSCNPTVAAALATVRILERDNPYPKMFALGEKLRAGLRQLAEEMGINLLVQGLGPVIHTGFIDRDNVSEFREVLQYDGAKLKLFVSGLHDAGIRVIGRGLWYISSAHEPEHIDEALAKSREVLLRLTQGNL</sequence>
<dbReference type="PROSITE" id="PS00600">
    <property type="entry name" value="AA_TRANSFER_CLASS_3"/>
    <property type="match status" value="1"/>
</dbReference>
<accession>R7ZUM0</accession>
<dbReference type="PANTHER" id="PTHR43713:SF3">
    <property type="entry name" value="GLUTAMATE-1-SEMIALDEHYDE 2,1-AMINOMUTASE 1, CHLOROPLASTIC-RELATED"/>
    <property type="match status" value="1"/>
</dbReference>
<dbReference type="Gene3D" id="3.90.1150.10">
    <property type="entry name" value="Aspartate Aminotransferase, domain 1"/>
    <property type="match status" value="1"/>
</dbReference>
<dbReference type="STRING" id="1232681.ADIS_1770"/>
<dbReference type="PATRIC" id="fig|1288963.3.peg.1761"/>
<evidence type="ECO:0000313" key="4">
    <source>
        <dbReference type="EMBL" id="EON77851.1"/>
    </source>
</evidence>
<reference evidence="4 5" key="1">
    <citation type="submission" date="2013-02" db="EMBL/GenBank/DDBJ databases">
        <title>A novel strain isolated from Lonar lake, Maharashtra, India.</title>
        <authorList>
            <person name="Singh A."/>
        </authorList>
    </citation>
    <scope>NUCLEOTIDE SEQUENCE [LARGE SCALE GENOMIC DNA]</scope>
    <source>
        <strain evidence="4 5">AK24</strain>
    </source>
</reference>
<dbReference type="InterPro" id="IPR049704">
    <property type="entry name" value="Aminotrans_3_PPA_site"/>
</dbReference>
<dbReference type="Proteomes" id="UP000013909">
    <property type="component" value="Unassembled WGS sequence"/>
</dbReference>
<dbReference type="InterPro" id="IPR015424">
    <property type="entry name" value="PyrdxlP-dep_Trfase"/>
</dbReference>
<dbReference type="InterPro" id="IPR015421">
    <property type="entry name" value="PyrdxlP-dep_Trfase_major"/>
</dbReference>
<dbReference type="GO" id="GO:0008483">
    <property type="term" value="F:transaminase activity"/>
    <property type="evidence" value="ECO:0007669"/>
    <property type="project" value="UniProtKB-KW"/>
</dbReference>
<comment type="similarity">
    <text evidence="3">Belongs to the class-III pyridoxal-phosphate-dependent aminotransferase family.</text>
</comment>
<evidence type="ECO:0000313" key="5">
    <source>
        <dbReference type="Proteomes" id="UP000013909"/>
    </source>
</evidence>
<keyword evidence="5" id="KW-1185">Reference proteome</keyword>
<dbReference type="EMBL" id="AQHR01000049">
    <property type="protein sequence ID" value="EON77851.1"/>
    <property type="molecule type" value="Genomic_DNA"/>
</dbReference>
<keyword evidence="4" id="KW-0808">Transferase</keyword>
<dbReference type="RefSeq" id="WP_010853909.1">
    <property type="nucleotide sequence ID" value="NZ_AQHR01000049.1"/>
</dbReference>
<dbReference type="SUPFAM" id="SSF53383">
    <property type="entry name" value="PLP-dependent transferases"/>
    <property type="match status" value="1"/>
</dbReference>
<comment type="cofactor">
    <cofactor evidence="1">
        <name>pyridoxal 5'-phosphate</name>
        <dbReference type="ChEBI" id="CHEBI:597326"/>
    </cofactor>
</comment>
<evidence type="ECO:0000256" key="2">
    <source>
        <dbReference type="ARBA" id="ARBA00022898"/>
    </source>
</evidence>
<keyword evidence="4" id="KW-0413">Isomerase</keyword>
<dbReference type="Pfam" id="PF00202">
    <property type="entry name" value="Aminotran_3"/>
    <property type="match status" value="1"/>
</dbReference>
<dbReference type="EC" id="5.4.3.8" evidence="4"/>
<dbReference type="PANTHER" id="PTHR43713">
    <property type="entry name" value="GLUTAMATE-1-SEMIALDEHYDE 2,1-AMINOMUTASE"/>
    <property type="match status" value="1"/>
</dbReference>
<gene>
    <name evidence="4" type="ORF">ADIS_1770</name>
</gene>
<evidence type="ECO:0000256" key="3">
    <source>
        <dbReference type="RuleBase" id="RU003560"/>
    </source>
</evidence>
<dbReference type="GO" id="GO:0042286">
    <property type="term" value="F:glutamate-1-semialdehyde 2,1-aminomutase activity"/>
    <property type="evidence" value="ECO:0007669"/>
    <property type="project" value="UniProtKB-EC"/>
</dbReference>
<organism evidence="4 5">
    <name type="scientific">Lunatimonas lonarensis</name>
    <dbReference type="NCBI Taxonomy" id="1232681"/>
    <lineage>
        <taxon>Bacteria</taxon>
        <taxon>Pseudomonadati</taxon>
        <taxon>Bacteroidota</taxon>
        <taxon>Cytophagia</taxon>
        <taxon>Cytophagales</taxon>
        <taxon>Cyclobacteriaceae</taxon>
    </lineage>
</organism>
<protein>
    <submittedName>
        <fullName evidence="4">Glutamate-1-semialdehyde aminotransferase</fullName>
        <ecNumber evidence="4">5.4.3.8</ecNumber>
    </submittedName>
</protein>
<evidence type="ECO:0000256" key="1">
    <source>
        <dbReference type="ARBA" id="ARBA00001933"/>
    </source>
</evidence>